<evidence type="ECO:0000313" key="2">
    <source>
        <dbReference type="Proteomes" id="UP001172036"/>
    </source>
</evidence>
<dbReference type="RefSeq" id="WP_304515471.1">
    <property type="nucleotide sequence ID" value="NZ_JAOSID010000016.1"/>
</dbReference>
<organism evidence="1 2">
    <name type="scientific">Candidatus Phytoplasma melaleucae</name>
    <dbReference type="NCBI Taxonomy" id="2982630"/>
    <lineage>
        <taxon>Bacteria</taxon>
        <taxon>Bacillati</taxon>
        <taxon>Mycoplasmatota</taxon>
        <taxon>Mollicutes</taxon>
        <taxon>Acholeplasmatales</taxon>
        <taxon>Acholeplasmataceae</taxon>
        <taxon>Candidatus Phytoplasma</taxon>
    </lineage>
</organism>
<comment type="caution">
    <text evidence="1">The sequence shown here is derived from an EMBL/GenBank/DDBJ whole genome shotgun (WGS) entry which is preliminary data.</text>
</comment>
<keyword evidence="2" id="KW-1185">Reference proteome</keyword>
<protein>
    <submittedName>
        <fullName evidence="1">Uncharacterized protein</fullName>
    </submittedName>
</protein>
<proteinExistence type="predicted"/>
<sequence>MDVVALEKTDEVSTALFAADALGRSSKVTKVGSVFEDITDGLKELDMDNYDEEDEGMFLCVAALILFSCYK</sequence>
<reference evidence="1 2" key="1">
    <citation type="journal article" date="2023" name="Int. J. Syst. Evol. Microbiol.">
        <title>The observation of taxonomic boundaries for the 16SrII and 16SrXXV phytoplasmas using genome-based delimitation.</title>
        <authorList>
            <person name="Rodrigues Jardim B."/>
            <person name="Tran-Nguyen L.T.T."/>
            <person name="Gambley C."/>
            <person name="Al-Sadi A.M."/>
            <person name="Al-Subhi A.M."/>
            <person name="Foissac X."/>
            <person name="Salar P."/>
            <person name="Cai H."/>
            <person name="Yang J.Y."/>
            <person name="Davis R."/>
            <person name="Jones L."/>
            <person name="Rodoni B."/>
            <person name="Constable F.E."/>
        </authorList>
    </citation>
    <scope>NUCLEOTIDE SEQUENCE [LARGE SCALE GENOMIC DNA]</scope>
    <source>
        <strain evidence="1">BAWM-155c</strain>
    </source>
</reference>
<gene>
    <name evidence="1" type="ORF">OC680_02150</name>
</gene>
<dbReference type="Proteomes" id="UP001172036">
    <property type="component" value="Unassembled WGS sequence"/>
</dbReference>
<accession>A0ABT9DE31</accession>
<dbReference type="EMBL" id="JAOSID010000016">
    <property type="protein sequence ID" value="MDO8168267.1"/>
    <property type="molecule type" value="Genomic_DNA"/>
</dbReference>
<evidence type="ECO:0000313" key="1">
    <source>
        <dbReference type="EMBL" id="MDO8168267.1"/>
    </source>
</evidence>
<name>A0ABT9DE31_9MOLU</name>